<dbReference type="Proteomes" id="UP001458880">
    <property type="component" value="Unassembled WGS sequence"/>
</dbReference>
<evidence type="ECO:0000256" key="2">
    <source>
        <dbReference type="ARBA" id="ARBA00022598"/>
    </source>
</evidence>
<keyword evidence="9" id="KW-1185">Reference proteome</keyword>
<evidence type="ECO:0000256" key="4">
    <source>
        <dbReference type="ARBA" id="ARBA00022840"/>
    </source>
</evidence>
<evidence type="ECO:0000256" key="6">
    <source>
        <dbReference type="ARBA" id="ARBA00049274"/>
    </source>
</evidence>
<comment type="catalytic activity">
    <reaction evidence="6">
        <text>L-glutamyl-[protein] + L-glutamate + ATP = gamma-L-glutamyl-L-glutamyl-[protein] + ADP + phosphate + H(+)</text>
        <dbReference type="Rhea" id="RHEA:60144"/>
        <dbReference type="Rhea" id="RHEA-COMP:10208"/>
        <dbReference type="Rhea" id="RHEA-COMP:15517"/>
        <dbReference type="ChEBI" id="CHEBI:15378"/>
        <dbReference type="ChEBI" id="CHEBI:29973"/>
        <dbReference type="ChEBI" id="CHEBI:29985"/>
        <dbReference type="ChEBI" id="CHEBI:30616"/>
        <dbReference type="ChEBI" id="CHEBI:43474"/>
        <dbReference type="ChEBI" id="CHEBI:143622"/>
        <dbReference type="ChEBI" id="CHEBI:456216"/>
    </reaction>
    <physiologicalReaction direction="left-to-right" evidence="6">
        <dbReference type="Rhea" id="RHEA:60145"/>
    </physiologicalReaction>
</comment>
<dbReference type="GO" id="GO:0070740">
    <property type="term" value="F:tubulin-glutamic acid ligase activity"/>
    <property type="evidence" value="ECO:0007669"/>
    <property type="project" value="TreeGrafter"/>
</dbReference>
<dbReference type="InterPro" id="IPR004344">
    <property type="entry name" value="TTL/TTLL_fam"/>
</dbReference>
<evidence type="ECO:0000313" key="9">
    <source>
        <dbReference type="Proteomes" id="UP001458880"/>
    </source>
</evidence>
<dbReference type="Gene3D" id="3.30.470.20">
    <property type="entry name" value="ATP-grasp fold, B domain"/>
    <property type="match status" value="1"/>
</dbReference>
<comment type="caution">
    <text evidence="8">The sequence shown here is derived from an EMBL/GenBank/DDBJ whole genome shotgun (WGS) entry which is preliminary data.</text>
</comment>
<evidence type="ECO:0000256" key="5">
    <source>
        <dbReference type="ARBA" id="ARBA00041448"/>
    </source>
</evidence>
<proteinExistence type="inferred from homology"/>
<evidence type="ECO:0000313" key="8">
    <source>
        <dbReference type="EMBL" id="KAK9703148.1"/>
    </source>
</evidence>
<name>A0AAW1JHC1_POPJA</name>
<gene>
    <name evidence="8" type="ORF">QE152_g29497</name>
</gene>
<sequence>METAKLPFYRQRETKWRNVKKLKILKRLSKFHNIKHFSQYISKMEQNTEENLESNNSVSDVNIVNKRVPAVTDIKSLLSPCPNPSILWKCSLWNVSESLESNISNDVLGDNSMDLDICKETIGDDVLPVDTWLLGGPLGSRNAILIFRSSALANATDASIQNKPAFKLHITYKVLQAETKLLAKLLECHGVTEVANNSSDFNILWTGSHPKPGMLRCLAHHQRVNHFPRSYELTRKDRLYKNIEKMQHLKGYKHFDFIPQTFVMPGEYKDLCTTHHRIKGPWIVKPVASSRGRGIYIVETPNQVPLEEPVVVAKYISKPLLVEGHKCDLRLYVAVTCFDPLLIYIYEEGMVRFATVKYDASHKSLWNPCMHLCNYSINKYHSDYIKSDDPCAENVGHKWTLSALIKHLKSLGKDTAYLMSQVEDLVVKSILCSGNSIVSACKMFVPTPSNCFGKFGICLKSILCSGNSIVSACKMFVPTPSNCFELYGFDILVDETLKPWLLEINLSPSLGCDSPLDVRLKSAMLADLLTLVGIPAIDPMLRPSTTTISSNSSKASTNLKMKFSGYRRVHSADGLSNTLPRKSSNTQTHNNNNNTLTSSTLNLSPEEARLVKMAKSQFERRGGFVRIFPTVDSWSKYCQYLDTITGVPLASGVTSSYNLSVTHNFNLLMFNQLFPNVPSTTTIKYNDRMSGMSRSLDRKHDLALVSSISLQRQDRYERKLRQGHRAALTPKKELKDSRSMELKKQICDMIKTGKRLTPSEARRTFSQYLNCVLHKIVTANTDEGQIDVVLKFLQRASTYLKTPFAIKCPSHKLSEKDRAAVIAKQLNDFIYLYNRETELYADLSRPNQLSNAVFSEFLETAGENDLEEILYLQAVPMKGKDSAPSFQGILKCLPNVSGSFCFRSSLNRANRRGVKVSPLS</sequence>
<evidence type="ECO:0000256" key="1">
    <source>
        <dbReference type="ARBA" id="ARBA00006820"/>
    </source>
</evidence>
<dbReference type="SUPFAM" id="SSF56059">
    <property type="entry name" value="Glutathione synthetase ATP-binding domain-like"/>
    <property type="match status" value="1"/>
</dbReference>
<dbReference type="PANTHER" id="PTHR12241:SF145">
    <property type="entry name" value="TUBULIN POLYGLUTAMYLASE TTLL5"/>
    <property type="match status" value="1"/>
</dbReference>
<feature type="compositionally biased region" description="Low complexity" evidence="7">
    <location>
        <begin position="583"/>
        <end position="600"/>
    </location>
</feature>
<accession>A0AAW1JHC1</accession>
<protein>
    <recommendedName>
        <fullName evidence="5">Tubulin--tyrosine ligase-like protein 5</fullName>
    </recommendedName>
</protein>
<dbReference type="GO" id="GO:0036064">
    <property type="term" value="C:ciliary basal body"/>
    <property type="evidence" value="ECO:0007669"/>
    <property type="project" value="TreeGrafter"/>
</dbReference>
<dbReference type="AlphaFoldDB" id="A0AAW1JHC1"/>
<reference evidence="8 9" key="1">
    <citation type="journal article" date="2024" name="BMC Genomics">
        <title>De novo assembly and annotation of Popillia japonica's genome with initial clues to its potential as an invasive pest.</title>
        <authorList>
            <person name="Cucini C."/>
            <person name="Boschi S."/>
            <person name="Funari R."/>
            <person name="Cardaioli E."/>
            <person name="Iannotti N."/>
            <person name="Marturano G."/>
            <person name="Paoli F."/>
            <person name="Bruttini M."/>
            <person name="Carapelli A."/>
            <person name="Frati F."/>
            <person name="Nardi F."/>
        </authorList>
    </citation>
    <scope>NUCLEOTIDE SEQUENCE [LARGE SCALE GENOMIC DNA]</scope>
    <source>
        <strain evidence="8">DMR45628</strain>
    </source>
</reference>
<dbReference type="PANTHER" id="PTHR12241">
    <property type="entry name" value="TUBULIN POLYGLUTAMYLASE"/>
    <property type="match status" value="1"/>
</dbReference>
<dbReference type="Pfam" id="PF03133">
    <property type="entry name" value="TTL"/>
    <property type="match status" value="2"/>
</dbReference>
<evidence type="ECO:0000256" key="3">
    <source>
        <dbReference type="ARBA" id="ARBA00022741"/>
    </source>
</evidence>
<dbReference type="GO" id="GO:0005524">
    <property type="term" value="F:ATP binding"/>
    <property type="evidence" value="ECO:0007669"/>
    <property type="project" value="UniProtKB-KW"/>
</dbReference>
<dbReference type="GO" id="GO:0000226">
    <property type="term" value="P:microtubule cytoskeleton organization"/>
    <property type="evidence" value="ECO:0007669"/>
    <property type="project" value="TreeGrafter"/>
</dbReference>
<dbReference type="GO" id="GO:0015631">
    <property type="term" value="F:tubulin binding"/>
    <property type="evidence" value="ECO:0007669"/>
    <property type="project" value="TreeGrafter"/>
</dbReference>
<feature type="region of interest" description="Disordered" evidence="7">
    <location>
        <begin position="574"/>
        <end position="600"/>
    </location>
</feature>
<dbReference type="PROSITE" id="PS51221">
    <property type="entry name" value="TTL"/>
    <property type="match status" value="1"/>
</dbReference>
<keyword evidence="2 8" id="KW-0436">Ligase</keyword>
<organism evidence="8 9">
    <name type="scientific">Popillia japonica</name>
    <name type="common">Japanese beetle</name>
    <dbReference type="NCBI Taxonomy" id="7064"/>
    <lineage>
        <taxon>Eukaryota</taxon>
        <taxon>Metazoa</taxon>
        <taxon>Ecdysozoa</taxon>
        <taxon>Arthropoda</taxon>
        <taxon>Hexapoda</taxon>
        <taxon>Insecta</taxon>
        <taxon>Pterygota</taxon>
        <taxon>Neoptera</taxon>
        <taxon>Endopterygota</taxon>
        <taxon>Coleoptera</taxon>
        <taxon>Polyphaga</taxon>
        <taxon>Scarabaeiformia</taxon>
        <taxon>Scarabaeidae</taxon>
        <taxon>Rutelinae</taxon>
        <taxon>Popillia</taxon>
    </lineage>
</organism>
<evidence type="ECO:0000256" key="7">
    <source>
        <dbReference type="SAM" id="MobiDB-lite"/>
    </source>
</evidence>
<comment type="similarity">
    <text evidence="1">Belongs to the tubulin--tyrosine ligase family.</text>
</comment>
<dbReference type="EMBL" id="JASPKY010000375">
    <property type="protein sequence ID" value="KAK9703148.1"/>
    <property type="molecule type" value="Genomic_DNA"/>
</dbReference>
<keyword evidence="3" id="KW-0547">Nucleotide-binding</keyword>
<keyword evidence="4" id="KW-0067">ATP-binding</keyword>